<protein>
    <recommendedName>
        <fullName evidence="1">MvaI/BcnI restriction endonuclease domain-containing protein</fullName>
    </recommendedName>
</protein>
<organism evidence="2 3">
    <name type="scientific">Ferrimonas lipolytica</name>
    <dbReference type="NCBI Taxonomy" id="2724191"/>
    <lineage>
        <taxon>Bacteria</taxon>
        <taxon>Pseudomonadati</taxon>
        <taxon>Pseudomonadota</taxon>
        <taxon>Gammaproteobacteria</taxon>
        <taxon>Alteromonadales</taxon>
        <taxon>Ferrimonadaceae</taxon>
        <taxon>Ferrimonas</taxon>
    </lineage>
</organism>
<evidence type="ECO:0000259" key="1">
    <source>
        <dbReference type="Pfam" id="PF15515"/>
    </source>
</evidence>
<reference evidence="2 3" key="1">
    <citation type="submission" date="2020-04" db="EMBL/GenBank/DDBJ databases">
        <title>Ferrimonas sp. S7 isolated from sea water.</title>
        <authorList>
            <person name="Bae S.S."/>
            <person name="Baek K."/>
        </authorList>
    </citation>
    <scope>NUCLEOTIDE SEQUENCE [LARGE SCALE GENOMIC DNA]</scope>
    <source>
        <strain evidence="2 3">S7</strain>
    </source>
</reference>
<dbReference type="REBASE" id="390315">
    <property type="entry name" value="FspS7ORF10480P"/>
</dbReference>
<dbReference type="InterPro" id="IPR043004">
    <property type="entry name" value="MvaI_BcnI_cat"/>
</dbReference>
<dbReference type="CDD" id="cd22347">
    <property type="entry name" value="PDDEXK_nuclease"/>
    <property type="match status" value="1"/>
</dbReference>
<dbReference type="EMBL" id="CP051180">
    <property type="protein sequence ID" value="QIZ77266.1"/>
    <property type="molecule type" value="Genomic_DNA"/>
</dbReference>
<evidence type="ECO:0000313" key="3">
    <source>
        <dbReference type="Proteomes" id="UP000501602"/>
    </source>
</evidence>
<feature type="domain" description="MvaI/BcnI restriction endonuclease" evidence="1">
    <location>
        <begin position="244"/>
        <end position="460"/>
    </location>
</feature>
<gene>
    <name evidence="2" type="ORF">HER31_10475</name>
</gene>
<dbReference type="Pfam" id="PF15515">
    <property type="entry name" value="MvaI_BcnI"/>
    <property type="match status" value="1"/>
</dbReference>
<evidence type="ECO:0000313" key="2">
    <source>
        <dbReference type="EMBL" id="QIZ77266.1"/>
    </source>
</evidence>
<keyword evidence="3" id="KW-1185">Reference proteome</keyword>
<dbReference type="InterPro" id="IPR029127">
    <property type="entry name" value="MvaI_BcnI"/>
</dbReference>
<name>A0A6H1UGC6_9GAMM</name>
<dbReference type="RefSeq" id="WP_168660527.1">
    <property type="nucleotide sequence ID" value="NZ_CP051180.1"/>
</dbReference>
<dbReference type="Gene3D" id="3.40.210.20">
    <property type="entry name" value="MvaI/BcnI restriction endonuclease, catalytic domain"/>
    <property type="match status" value="1"/>
</dbReference>
<dbReference type="KEGG" id="fes:HER31_10475"/>
<dbReference type="InterPro" id="IPR043005">
    <property type="entry name" value="MvaI_BcnI_rec"/>
</dbReference>
<dbReference type="AlphaFoldDB" id="A0A6H1UGC6"/>
<accession>A0A6H1UGC6</accession>
<dbReference type="Gene3D" id="3.30.70.3570">
    <property type="entry name" value="MvaI/BcnI restriction endonuclease, recognition domain"/>
    <property type="match status" value="1"/>
</dbReference>
<proteinExistence type="predicted"/>
<sequence length="472" mass="54054">MNKNKSLPSLKRFKQRAKSLKNILGIELHQAYEQLSQSYGFSSWYECKSHYDRQDSSTWQIAEVSHKYVPIDEAAIAVPEAQEYDEHVEANKRFLTKLAIEYSVFEPTVTGLKKSILDATFPVRSHFRLEGFHDYSEQQQGSEHKVIKSAQLLGVENCISSKLSLYRPKTKKGDPRMWFRKLGGFALAGDIIAIIVIDDCAYLLNLSQSFLEGEFKSDHSHVGKHLRTWTSINNRVAEELLAALKKLAVTPFKAERKGDTAIGYTLESLLGIEANSSKKPDYKGIELKSGRGNRTRTTLFAQVADWRKSTCKRSAEILERYGYTRDNGDFKLYCTVSATKPNSQGLYFKYDYDCDWLEEVHNSGESVATWPSKLLEERLLEKHSETFWIEADSWFEEGVEYFHLRSLVHTKAPILTQLIPLIIDGKITMDHLIKRSGKTDKVSEKGPLFKINKRDLSLLFPEPIHHCLKTEV</sequence>
<dbReference type="Proteomes" id="UP000501602">
    <property type="component" value="Chromosome"/>
</dbReference>